<dbReference type="SUPFAM" id="SSF101386">
    <property type="entry name" value="all-alpha NTP pyrophosphatases"/>
    <property type="match status" value="1"/>
</dbReference>
<dbReference type="GO" id="GO:0047429">
    <property type="term" value="F:nucleoside triphosphate diphosphatase activity"/>
    <property type="evidence" value="ECO:0007669"/>
    <property type="project" value="UniProtKB-EC"/>
</dbReference>
<dbReference type="InterPro" id="IPR048015">
    <property type="entry name" value="NTP-PPase_MazG-like_N"/>
</dbReference>
<evidence type="ECO:0000259" key="1">
    <source>
        <dbReference type="Pfam" id="PF03819"/>
    </source>
</evidence>
<name>A0ABU0ZNT5_9ACTN</name>
<evidence type="ECO:0000313" key="3">
    <source>
        <dbReference type="Proteomes" id="UP001230908"/>
    </source>
</evidence>
<gene>
    <name evidence="2" type="ORF">RB614_29610</name>
</gene>
<evidence type="ECO:0000313" key="2">
    <source>
        <dbReference type="EMBL" id="MDQ7908698.1"/>
    </source>
</evidence>
<dbReference type="EMBL" id="JAVHUY010000033">
    <property type="protein sequence ID" value="MDQ7908698.1"/>
    <property type="molecule type" value="Genomic_DNA"/>
</dbReference>
<dbReference type="Pfam" id="PF03819">
    <property type="entry name" value="MazG"/>
    <property type="match status" value="1"/>
</dbReference>
<feature type="domain" description="NTP pyrophosphohydrolase MazG-like" evidence="1">
    <location>
        <begin position="135"/>
        <end position="211"/>
    </location>
</feature>
<sequence>MTARLVLLVTSPRLPAGLLTAEAWDLVRAHPVLAAAESELASAVRHAGGSVTIVSGTDALLAAAGPDGTAVWLAGPTGDEAFARELGLRLTREPGRAELELMYGSWDPPGARLLDAVTVMDRLMSPGGDPWKRQQTHATLAQFLLEECYEAYDAIEAGDLHALREELGDVLLQVVLHARIAEELPEDERWSVDDVAGDLVAKLIRRNPHVFAGAAVADVDEIVANWEQIKRAEKSRESAIDGIALAQPALSLATKIMQRAERAGLDVPLPQAGDDLGAALLATVADARSRGLDAEAALRRAALSYAESVRAAESGSRRPPETG</sequence>
<accession>A0ABU0ZNT5</accession>
<comment type="caution">
    <text evidence="2">The sequence shown here is derived from an EMBL/GenBank/DDBJ whole genome shotgun (WGS) entry which is preliminary data.</text>
</comment>
<organism evidence="2 3">
    <name type="scientific">Phytohabitans maris</name>
    <dbReference type="NCBI Taxonomy" id="3071409"/>
    <lineage>
        <taxon>Bacteria</taxon>
        <taxon>Bacillati</taxon>
        <taxon>Actinomycetota</taxon>
        <taxon>Actinomycetes</taxon>
        <taxon>Micromonosporales</taxon>
        <taxon>Micromonosporaceae</taxon>
    </lineage>
</organism>
<dbReference type="EC" id="3.6.1.9" evidence="2"/>
<dbReference type="Gene3D" id="1.10.287.1080">
    <property type="entry name" value="MazG-like"/>
    <property type="match status" value="1"/>
</dbReference>
<dbReference type="RefSeq" id="WP_308715966.1">
    <property type="nucleotide sequence ID" value="NZ_JAVHUY010000033.1"/>
</dbReference>
<protein>
    <submittedName>
        <fullName evidence="2">Nucleoside triphosphate pyrophosphohydrolase</fullName>
        <ecNumber evidence="2">3.6.1.9</ecNumber>
    </submittedName>
</protein>
<dbReference type="InterPro" id="IPR004518">
    <property type="entry name" value="MazG-like_dom"/>
</dbReference>
<dbReference type="PANTHER" id="PTHR30522:SF0">
    <property type="entry name" value="NUCLEOSIDE TRIPHOSPHATE PYROPHOSPHOHYDROLASE"/>
    <property type="match status" value="1"/>
</dbReference>
<keyword evidence="2" id="KW-0378">Hydrolase</keyword>
<keyword evidence="3" id="KW-1185">Reference proteome</keyword>
<proteinExistence type="predicted"/>
<dbReference type="Proteomes" id="UP001230908">
    <property type="component" value="Unassembled WGS sequence"/>
</dbReference>
<dbReference type="CDD" id="cd11528">
    <property type="entry name" value="NTP-PPase_MazG_Nterm"/>
    <property type="match status" value="1"/>
</dbReference>
<dbReference type="InterPro" id="IPR011551">
    <property type="entry name" value="NTP_PyrPHydrolase_MazG"/>
</dbReference>
<dbReference type="PANTHER" id="PTHR30522">
    <property type="entry name" value="NUCLEOSIDE TRIPHOSPHATE PYROPHOSPHOHYDROLASE"/>
    <property type="match status" value="1"/>
</dbReference>
<reference evidence="2 3" key="1">
    <citation type="submission" date="2023-08" db="EMBL/GenBank/DDBJ databases">
        <title>Phytohabitans sansha sp. nov., isolated from marine sediment.</title>
        <authorList>
            <person name="Zhao Y."/>
            <person name="Yi K."/>
        </authorList>
    </citation>
    <scope>NUCLEOTIDE SEQUENCE [LARGE SCALE GENOMIC DNA]</scope>
    <source>
        <strain evidence="2 3">ZYX-F-186</strain>
    </source>
</reference>
<dbReference type="NCBIfam" id="NF008989">
    <property type="entry name" value="PRK12334.2-1"/>
    <property type="match status" value="1"/>
</dbReference>